<dbReference type="Proteomes" id="UP001497516">
    <property type="component" value="Chromosome 4"/>
</dbReference>
<proteinExistence type="predicted"/>
<organism evidence="2 3">
    <name type="scientific">Linum trigynum</name>
    <dbReference type="NCBI Taxonomy" id="586398"/>
    <lineage>
        <taxon>Eukaryota</taxon>
        <taxon>Viridiplantae</taxon>
        <taxon>Streptophyta</taxon>
        <taxon>Embryophyta</taxon>
        <taxon>Tracheophyta</taxon>
        <taxon>Spermatophyta</taxon>
        <taxon>Magnoliopsida</taxon>
        <taxon>eudicotyledons</taxon>
        <taxon>Gunneridae</taxon>
        <taxon>Pentapetalae</taxon>
        <taxon>rosids</taxon>
        <taxon>fabids</taxon>
        <taxon>Malpighiales</taxon>
        <taxon>Linaceae</taxon>
        <taxon>Linum</taxon>
    </lineage>
</organism>
<protein>
    <submittedName>
        <fullName evidence="2">Uncharacterized protein</fullName>
    </submittedName>
</protein>
<evidence type="ECO:0000313" key="3">
    <source>
        <dbReference type="Proteomes" id="UP001497516"/>
    </source>
</evidence>
<gene>
    <name evidence="2" type="ORF">LTRI10_LOCUS25488</name>
</gene>
<sequence length="93" mass="10953">MVGSLVPTISTCWYPSTIDLLMQIGEERPYEHRWSEVATLLHSPSSKILAAASRRKKEKWRSRRRRRLEKKGRTKVAGRREEDEESNRLGVRF</sequence>
<keyword evidence="3" id="KW-1185">Reference proteome</keyword>
<dbReference type="EMBL" id="OZ034817">
    <property type="protein sequence ID" value="CAL1384269.1"/>
    <property type="molecule type" value="Genomic_DNA"/>
</dbReference>
<reference evidence="2 3" key="1">
    <citation type="submission" date="2024-04" db="EMBL/GenBank/DDBJ databases">
        <authorList>
            <person name="Fracassetti M."/>
        </authorList>
    </citation>
    <scope>NUCLEOTIDE SEQUENCE [LARGE SCALE GENOMIC DNA]</scope>
</reference>
<dbReference type="AlphaFoldDB" id="A0AAV2EEU6"/>
<evidence type="ECO:0000313" key="2">
    <source>
        <dbReference type="EMBL" id="CAL1384269.1"/>
    </source>
</evidence>
<feature type="compositionally biased region" description="Basic residues" evidence="1">
    <location>
        <begin position="53"/>
        <end position="77"/>
    </location>
</feature>
<evidence type="ECO:0000256" key="1">
    <source>
        <dbReference type="SAM" id="MobiDB-lite"/>
    </source>
</evidence>
<feature type="region of interest" description="Disordered" evidence="1">
    <location>
        <begin position="48"/>
        <end position="93"/>
    </location>
</feature>
<accession>A0AAV2EEU6</accession>
<name>A0AAV2EEU6_9ROSI</name>